<dbReference type="InterPro" id="IPR017804">
    <property type="entry name" value="MeTrfase_EgtD-like"/>
</dbReference>
<dbReference type="Proteomes" id="UP001589734">
    <property type="component" value="Unassembled WGS sequence"/>
</dbReference>
<dbReference type="PANTHER" id="PTHR43397">
    <property type="entry name" value="ERGOTHIONEINE BIOSYNTHESIS PROTEIN 1"/>
    <property type="match status" value="1"/>
</dbReference>
<evidence type="ECO:0000259" key="3">
    <source>
        <dbReference type="Pfam" id="PF10017"/>
    </source>
</evidence>
<dbReference type="GO" id="GO:0052706">
    <property type="term" value="F:L-histidine N(alpha)-methyltransferase activity"/>
    <property type="evidence" value="ECO:0007669"/>
    <property type="project" value="UniProtKB-EC"/>
</dbReference>
<keyword evidence="1 4" id="KW-0489">Methyltransferase</keyword>
<evidence type="ECO:0000313" key="4">
    <source>
        <dbReference type="EMBL" id="MFC0079644.1"/>
    </source>
</evidence>
<dbReference type="EC" id="2.1.1.44" evidence="4"/>
<keyword evidence="5" id="KW-1185">Reference proteome</keyword>
<dbReference type="Pfam" id="PF10017">
    <property type="entry name" value="Methyltransf_33"/>
    <property type="match status" value="1"/>
</dbReference>
<name>A0ABV6BW49_9FLAO</name>
<gene>
    <name evidence="4" type="primary">egtD</name>
    <name evidence="4" type="ORF">ACFFLS_21535</name>
</gene>
<evidence type="ECO:0000313" key="5">
    <source>
        <dbReference type="Proteomes" id="UP001589734"/>
    </source>
</evidence>
<dbReference type="GO" id="GO:0032259">
    <property type="term" value="P:methylation"/>
    <property type="evidence" value="ECO:0007669"/>
    <property type="project" value="UniProtKB-KW"/>
</dbReference>
<protein>
    <submittedName>
        <fullName evidence="4">L-histidine N(Alpha)-methyltransferase</fullName>
        <ecNumber evidence="4">2.1.1.44</ecNumber>
    </submittedName>
</protein>
<feature type="domain" description="Histidine-specific methyltransferase SAM-dependent" evidence="3">
    <location>
        <begin position="20"/>
        <end position="324"/>
    </location>
</feature>
<comment type="caution">
    <text evidence="4">The sequence shown here is derived from an EMBL/GenBank/DDBJ whole genome shotgun (WGS) entry which is preliminary data.</text>
</comment>
<dbReference type="Gene3D" id="3.40.50.150">
    <property type="entry name" value="Vaccinia Virus protein VP39"/>
    <property type="match status" value="1"/>
</dbReference>
<reference evidence="4 5" key="1">
    <citation type="submission" date="2024-09" db="EMBL/GenBank/DDBJ databases">
        <authorList>
            <person name="Sun Q."/>
            <person name="Mori K."/>
        </authorList>
    </citation>
    <scope>NUCLEOTIDE SEQUENCE [LARGE SCALE GENOMIC DNA]</scope>
    <source>
        <strain evidence="4 5">CGMCC 1.12926</strain>
    </source>
</reference>
<accession>A0ABV6BW49</accession>
<dbReference type="SUPFAM" id="SSF53335">
    <property type="entry name" value="S-adenosyl-L-methionine-dependent methyltransferases"/>
    <property type="match status" value="1"/>
</dbReference>
<proteinExistence type="predicted"/>
<keyword evidence="2 4" id="KW-0808">Transferase</keyword>
<dbReference type="InterPro" id="IPR019257">
    <property type="entry name" value="MeTrfase_dom"/>
</dbReference>
<evidence type="ECO:0000256" key="1">
    <source>
        <dbReference type="ARBA" id="ARBA00022603"/>
    </source>
</evidence>
<dbReference type="RefSeq" id="WP_379687355.1">
    <property type="nucleotide sequence ID" value="NZ_JBHLYW010000022.1"/>
</dbReference>
<dbReference type="InterPro" id="IPR051128">
    <property type="entry name" value="EgtD_Methyltrsf_superfamily"/>
</dbReference>
<dbReference type="PANTHER" id="PTHR43397:SF1">
    <property type="entry name" value="ERGOTHIONEINE BIOSYNTHESIS PROTEIN 1"/>
    <property type="match status" value="1"/>
</dbReference>
<organism evidence="4 5">
    <name type="scientific">Flavobacterium procerum</name>
    <dbReference type="NCBI Taxonomy" id="1455569"/>
    <lineage>
        <taxon>Bacteria</taxon>
        <taxon>Pseudomonadati</taxon>
        <taxon>Bacteroidota</taxon>
        <taxon>Flavobacteriia</taxon>
        <taxon>Flavobacteriales</taxon>
        <taxon>Flavobacteriaceae</taxon>
        <taxon>Flavobacterium</taxon>
    </lineage>
</organism>
<evidence type="ECO:0000256" key="2">
    <source>
        <dbReference type="ARBA" id="ARBA00022679"/>
    </source>
</evidence>
<dbReference type="InterPro" id="IPR035094">
    <property type="entry name" value="EgtD"/>
</dbReference>
<dbReference type="PIRSF" id="PIRSF018005">
    <property type="entry name" value="UCP018005"/>
    <property type="match status" value="1"/>
</dbReference>
<dbReference type="NCBIfam" id="TIGR03438">
    <property type="entry name" value="egtD_ergothio"/>
    <property type="match status" value="1"/>
</dbReference>
<dbReference type="InterPro" id="IPR029063">
    <property type="entry name" value="SAM-dependent_MTases_sf"/>
</dbReference>
<dbReference type="EMBL" id="JBHLYW010000022">
    <property type="protein sequence ID" value="MFC0079644.1"/>
    <property type="molecule type" value="Genomic_DNA"/>
</dbReference>
<sequence>MKLQLETLYKNRENVHEHFLQDVLDGLNQNPKHLQSKYFYDKKGDALFQDIMAMPEYYVTRCEMDIFQNKTKDLATEILADGSAFDLIELGAGDASKSLHLLKYLQKTGAKFTYMPIDISGNILEVLHQKLQSHIPNLDIRLLEGDYFEMLQKASKVSSRRKAVLFLGSNIGNMELSEASDFCFELRKNLNKNDIALIGFDLKKDPHTILNAYNDPKGITASFNLNLLERINRELDGRFDLDKFEHFQNYDPLSGACRSYLVSLENQKVNIGIHSIDFKKDEVIYMEVSQKFSVEDIQNLSVSNGFKLNKTIMDSKKWFADAIWTAV</sequence>